<dbReference type="Proteomes" id="UP000694388">
    <property type="component" value="Unplaced"/>
</dbReference>
<evidence type="ECO:0000313" key="3">
    <source>
        <dbReference type="Proteomes" id="UP000694388"/>
    </source>
</evidence>
<keyword evidence="1" id="KW-0812">Transmembrane</keyword>
<keyword evidence="1" id="KW-1133">Transmembrane helix</keyword>
<dbReference type="AlphaFoldDB" id="A0A8C4R351"/>
<protein>
    <submittedName>
        <fullName evidence="2">Uncharacterized protein</fullName>
    </submittedName>
</protein>
<evidence type="ECO:0000313" key="2">
    <source>
        <dbReference type="Ensembl" id="ENSEBUP00000024211.1"/>
    </source>
</evidence>
<dbReference type="Ensembl" id="ENSEBUT00000024787.1">
    <property type="protein sequence ID" value="ENSEBUP00000024211.1"/>
    <property type="gene ID" value="ENSEBUG00000014917.1"/>
</dbReference>
<reference evidence="2" key="1">
    <citation type="submission" date="2025-08" db="UniProtKB">
        <authorList>
            <consortium name="Ensembl"/>
        </authorList>
    </citation>
    <scope>IDENTIFICATION</scope>
</reference>
<keyword evidence="1" id="KW-0472">Membrane</keyword>
<organism evidence="2 3">
    <name type="scientific">Eptatretus burgeri</name>
    <name type="common">Inshore hagfish</name>
    <dbReference type="NCBI Taxonomy" id="7764"/>
    <lineage>
        <taxon>Eukaryota</taxon>
        <taxon>Metazoa</taxon>
        <taxon>Chordata</taxon>
        <taxon>Craniata</taxon>
        <taxon>Vertebrata</taxon>
        <taxon>Cyclostomata</taxon>
        <taxon>Myxini</taxon>
        <taxon>Myxiniformes</taxon>
        <taxon>Myxinidae</taxon>
        <taxon>Eptatretinae</taxon>
        <taxon>Eptatretus</taxon>
    </lineage>
</organism>
<reference evidence="2" key="2">
    <citation type="submission" date="2025-09" db="UniProtKB">
        <authorList>
            <consortium name="Ensembl"/>
        </authorList>
    </citation>
    <scope>IDENTIFICATION</scope>
</reference>
<keyword evidence="3" id="KW-1185">Reference proteome</keyword>
<sequence>MHGVVSSQPVTFLPPPAPASSTRLLLPPAAILGLAVLAYVICLGLVFALRNCLLVHNSSVVPWLPPGCDCTCAWQPPQCDACNCICFEIRLR</sequence>
<proteinExistence type="predicted"/>
<feature type="transmembrane region" description="Helical" evidence="1">
    <location>
        <begin position="25"/>
        <end position="49"/>
    </location>
</feature>
<evidence type="ECO:0000256" key="1">
    <source>
        <dbReference type="SAM" id="Phobius"/>
    </source>
</evidence>
<name>A0A8C4R351_EPTBU</name>
<accession>A0A8C4R351</accession>